<evidence type="ECO:0000256" key="11">
    <source>
        <dbReference type="ARBA" id="ARBA00023204"/>
    </source>
</evidence>
<dbReference type="InterPro" id="IPR002176">
    <property type="entry name" value="X-over_junc_endoDNase_RuvC"/>
</dbReference>
<keyword evidence="5 13" id="KW-0255">Endonuclease</keyword>
<dbReference type="GO" id="GO:0003677">
    <property type="term" value="F:DNA binding"/>
    <property type="evidence" value="ECO:0007669"/>
    <property type="project" value="UniProtKB-KW"/>
</dbReference>
<dbReference type="GO" id="GO:0006281">
    <property type="term" value="P:DNA repair"/>
    <property type="evidence" value="ECO:0007669"/>
    <property type="project" value="UniProtKB-UniRule"/>
</dbReference>
<keyword evidence="4 13" id="KW-0479">Metal-binding</keyword>
<feature type="region of interest" description="Disordered" evidence="15">
    <location>
        <begin position="164"/>
        <end position="194"/>
    </location>
</feature>
<feature type="binding site" evidence="13">
    <location>
        <position position="68"/>
    </location>
    <ligand>
        <name>Mg(2+)</name>
        <dbReference type="ChEBI" id="CHEBI:18420"/>
        <label>2</label>
    </ligand>
</feature>
<reference evidence="16 17" key="1">
    <citation type="journal article" date="2017" name="BMC Genomics">
        <title>Comparative genomic and phylogenomic analyses of the Bifidobacteriaceae family.</title>
        <authorList>
            <person name="Lugli G.A."/>
            <person name="Milani C."/>
            <person name="Turroni F."/>
            <person name="Duranti S."/>
            <person name="Mancabelli L."/>
            <person name="Mangifesta M."/>
            <person name="Ferrario C."/>
            <person name="Modesto M."/>
            <person name="Mattarelli P."/>
            <person name="Jiri K."/>
            <person name="van Sinderen D."/>
            <person name="Ventura M."/>
        </authorList>
    </citation>
    <scope>NUCLEOTIDE SEQUENCE [LARGE SCALE GENOMIC DNA]</scope>
    <source>
        <strain evidence="16 17">DSM 24742</strain>
    </source>
</reference>
<evidence type="ECO:0000256" key="9">
    <source>
        <dbReference type="ARBA" id="ARBA00023125"/>
    </source>
</evidence>
<dbReference type="AlphaFoldDB" id="A0A261F2D5"/>
<gene>
    <name evidence="13" type="primary">ruvC</name>
    <name evidence="16" type="ORF">PSRA_0030</name>
</gene>
<dbReference type="GO" id="GO:0048476">
    <property type="term" value="C:Holliday junction resolvase complex"/>
    <property type="evidence" value="ECO:0007669"/>
    <property type="project" value="UniProtKB-UniRule"/>
</dbReference>
<proteinExistence type="inferred from homology"/>
<evidence type="ECO:0000256" key="6">
    <source>
        <dbReference type="ARBA" id="ARBA00022763"/>
    </source>
</evidence>
<dbReference type="Proteomes" id="UP000216725">
    <property type="component" value="Unassembled WGS sequence"/>
</dbReference>
<feature type="compositionally biased region" description="Basic residues" evidence="15">
    <location>
        <begin position="184"/>
        <end position="194"/>
    </location>
</feature>
<evidence type="ECO:0000256" key="14">
    <source>
        <dbReference type="NCBIfam" id="TIGR00228"/>
    </source>
</evidence>
<dbReference type="CDD" id="cd16962">
    <property type="entry name" value="RuvC"/>
    <property type="match status" value="1"/>
</dbReference>
<dbReference type="EC" id="3.1.21.10" evidence="13 14"/>
<dbReference type="Pfam" id="PF02075">
    <property type="entry name" value="RuvC"/>
    <property type="match status" value="1"/>
</dbReference>
<dbReference type="FunFam" id="3.30.420.10:FF:000002">
    <property type="entry name" value="Crossover junction endodeoxyribonuclease RuvC"/>
    <property type="match status" value="1"/>
</dbReference>
<evidence type="ECO:0000256" key="12">
    <source>
        <dbReference type="ARBA" id="ARBA00029354"/>
    </source>
</evidence>
<dbReference type="PANTHER" id="PTHR30194">
    <property type="entry name" value="CROSSOVER JUNCTION ENDODEOXYRIBONUCLEASE RUVC"/>
    <property type="match status" value="1"/>
</dbReference>
<sequence>MLILGVDPGLTRCGVGVIEAGASRRLSFVHVDVIRSSPDTPQDLRLLKIYNGLVEKIERFVPDVVSIERVFAQENRSTVLGTAQVAGLAMLAAAQRGIPTALHTPSEVKLAITGSGTAPKKQVEYMVMRILNLNEPPKPADAADALGQAICHALRPAGAIQGGEREEHLTPAQRQWAQAVQASKHGRGPQKRDM</sequence>
<keyword evidence="3 13" id="KW-0540">Nuclease</keyword>
<protein>
    <recommendedName>
        <fullName evidence="13 14">Crossover junction endodeoxyribonuclease RuvC</fullName>
        <ecNumber evidence="13 14">3.1.21.10</ecNumber>
    </recommendedName>
    <alternativeName>
        <fullName evidence="13">Holliday junction nuclease RuvC</fullName>
    </alternativeName>
    <alternativeName>
        <fullName evidence="13">Holliday junction resolvase RuvC</fullName>
    </alternativeName>
</protein>
<dbReference type="OrthoDB" id="9805499at2"/>
<keyword evidence="11 13" id="KW-0234">DNA repair</keyword>
<dbReference type="SUPFAM" id="SSF53098">
    <property type="entry name" value="Ribonuclease H-like"/>
    <property type="match status" value="1"/>
</dbReference>
<feature type="active site" evidence="13">
    <location>
        <position position="141"/>
    </location>
</feature>
<feature type="active site" evidence="13">
    <location>
        <position position="7"/>
    </location>
</feature>
<evidence type="ECO:0000256" key="7">
    <source>
        <dbReference type="ARBA" id="ARBA00022801"/>
    </source>
</evidence>
<evidence type="ECO:0000256" key="2">
    <source>
        <dbReference type="ARBA" id="ARBA00022490"/>
    </source>
</evidence>
<name>A0A261F2D5_9BIFI</name>
<accession>A0A261F2D5</accession>
<dbReference type="GO" id="GO:0000287">
    <property type="term" value="F:magnesium ion binding"/>
    <property type="evidence" value="ECO:0007669"/>
    <property type="project" value="UniProtKB-UniRule"/>
</dbReference>
<feature type="active site" evidence="13">
    <location>
        <position position="68"/>
    </location>
</feature>
<evidence type="ECO:0000313" key="17">
    <source>
        <dbReference type="Proteomes" id="UP000216725"/>
    </source>
</evidence>
<evidence type="ECO:0000313" key="16">
    <source>
        <dbReference type="EMBL" id="OZG53223.1"/>
    </source>
</evidence>
<keyword evidence="6 13" id="KW-0227">DNA damage</keyword>
<keyword evidence="9 13" id="KW-0238">DNA-binding</keyword>
<organism evidence="16 17">
    <name type="scientific">Pseudoscardovia radai</name>
    <dbReference type="NCBI Taxonomy" id="987066"/>
    <lineage>
        <taxon>Bacteria</taxon>
        <taxon>Bacillati</taxon>
        <taxon>Actinomycetota</taxon>
        <taxon>Actinomycetes</taxon>
        <taxon>Bifidobacteriales</taxon>
        <taxon>Bifidobacteriaceae</taxon>
        <taxon>Pseudoscardovia</taxon>
    </lineage>
</organism>
<evidence type="ECO:0000256" key="10">
    <source>
        <dbReference type="ARBA" id="ARBA00023172"/>
    </source>
</evidence>
<dbReference type="NCBIfam" id="TIGR00228">
    <property type="entry name" value="ruvC"/>
    <property type="match status" value="1"/>
</dbReference>
<comment type="caution">
    <text evidence="16">The sequence shown here is derived from an EMBL/GenBank/DDBJ whole genome shotgun (WGS) entry which is preliminary data.</text>
</comment>
<evidence type="ECO:0000256" key="1">
    <source>
        <dbReference type="ARBA" id="ARBA00009518"/>
    </source>
</evidence>
<evidence type="ECO:0000256" key="3">
    <source>
        <dbReference type="ARBA" id="ARBA00022722"/>
    </source>
</evidence>
<dbReference type="GO" id="GO:0008821">
    <property type="term" value="F:crossover junction DNA endonuclease activity"/>
    <property type="evidence" value="ECO:0007669"/>
    <property type="project" value="UniProtKB-UniRule"/>
</dbReference>
<dbReference type="Gene3D" id="3.30.420.10">
    <property type="entry name" value="Ribonuclease H-like superfamily/Ribonuclease H"/>
    <property type="match status" value="1"/>
</dbReference>
<feature type="binding site" evidence="13">
    <location>
        <position position="7"/>
    </location>
    <ligand>
        <name>Mg(2+)</name>
        <dbReference type="ChEBI" id="CHEBI:18420"/>
        <label>1</label>
    </ligand>
</feature>
<dbReference type="EMBL" id="MWWR01000002">
    <property type="protein sequence ID" value="OZG53223.1"/>
    <property type="molecule type" value="Genomic_DNA"/>
</dbReference>
<dbReference type="InterPro" id="IPR012337">
    <property type="entry name" value="RNaseH-like_sf"/>
</dbReference>
<evidence type="ECO:0000256" key="13">
    <source>
        <dbReference type="HAMAP-Rule" id="MF_00034"/>
    </source>
</evidence>
<dbReference type="GO" id="GO:0004386">
    <property type="term" value="F:helicase activity"/>
    <property type="evidence" value="ECO:0007669"/>
    <property type="project" value="UniProtKB-KW"/>
</dbReference>
<keyword evidence="7 13" id="KW-0378">Hydrolase</keyword>
<evidence type="ECO:0000256" key="8">
    <source>
        <dbReference type="ARBA" id="ARBA00022842"/>
    </source>
</evidence>
<comment type="subcellular location">
    <subcellularLocation>
        <location evidence="13">Cytoplasm</location>
    </subcellularLocation>
</comment>
<dbReference type="RefSeq" id="WP_094659851.1">
    <property type="nucleotide sequence ID" value="NZ_JBKZBO010000002.1"/>
</dbReference>
<keyword evidence="16" id="KW-0547">Nucleotide-binding</keyword>
<comment type="function">
    <text evidence="13">The RuvA-RuvB-RuvC complex processes Holliday junction (HJ) DNA during genetic recombination and DNA repair. Endonuclease that resolves HJ intermediates. Cleaves cruciform DNA by making single-stranded nicks across the HJ at symmetrical positions within the homologous arms, yielding a 5'-phosphate and a 3'-hydroxyl group; requires a central core of homology in the junction. The consensus cleavage sequence is 5'-(A/T)TT(C/G)-3'. Cleavage occurs on the 3'-side of the TT dinucleotide at the point of strand exchange. HJ branch migration catalyzed by RuvA-RuvB allows RuvC to scan DNA until it finds its consensus sequence, where it cleaves and resolves the cruciform DNA.</text>
</comment>
<evidence type="ECO:0000256" key="5">
    <source>
        <dbReference type="ARBA" id="ARBA00022759"/>
    </source>
</evidence>
<comment type="subunit">
    <text evidence="13">Homodimer which binds Holliday junction (HJ) DNA. The HJ becomes 2-fold symmetrical on binding to RuvC with unstacked arms; it has a different conformation from HJ DNA in complex with RuvA. In the full resolvosome a probable DNA-RuvA(4)-RuvB(12)-RuvC(2) complex forms which resolves the HJ.</text>
</comment>
<keyword evidence="2 13" id="KW-0963">Cytoplasm</keyword>
<evidence type="ECO:0000256" key="15">
    <source>
        <dbReference type="SAM" id="MobiDB-lite"/>
    </source>
</evidence>
<keyword evidence="8 13" id="KW-0460">Magnesium</keyword>
<comment type="catalytic activity">
    <reaction evidence="12 13">
        <text>Endonucleolytic cleavage at a junction such as a reciprocal single-stranded crossover between two homologous DNA duplexes (Holliday junction).</text>
        <dbReference type="EC" id="3.1.21.10"/>
    </reaction>
</comment>
<comment type="similarity">
    <text evidence="1 13">Belongs to the RuvC family.</text>
</comment>
<dbReference type="GO" id="GO:0005737">
    <property type="term" value="C:cytoplasm"/>
    <property type="evidence" value="ECO:0007669"/>
    <property type="project" value="UniProtKB-SubCell"/>
</dbReference>
<dbReference type="GO" id="GO:0006310">
    <property type="term" value="P:DNA recombination"/>
    <property type="evidence" value="ECO:0007669"/>
    <property type="project" value="UniProtKB-UniRule"/>
</dbReference>
<dbReference type="PANTHER" id="PTHR30194:SF3">
    <property type="entry name" value="CROSSOVER JUNCTION ENDODEOXYRIBONUCLEASE RUVC"/>
    <property type="match status" value="1"/>
</dbReference>
<keyword evidence="17" id="KW-1185">Reference proteome</keyword>
<comment type="cofactor">
    <cofactor evidence="13">
        <name>Mg(2+)</name>
        <dbReference type="ChEBI" id="CHEBI:18420"/>
    </cofactor>
    <text evidence="13">Binds 2 Mg(2+) ion per subunit.</text>
</comment>
<keyword evidence="10 13" id="KW-0233">DNA recombination</keyword>
<dbReference type="HAMAP" id="MF_00034">
    <property type="entry name" value="RuvC"/>
    <property type="match status" value="1"/>
</dbReference>
<keyword evidence="16" id="KW-0347">Helicase</keyword>
<feature type="binding site" evidence="13">
    <location>
        <position position="141"/>
    </location>
    <ligand>
        <name>Mg(2+)</name>
        <dbReference type="ChEBI" id="CHEBI:18420"/>
        <label>1</label>
    </ligand>
</feature>
<dbReference type="InterPro" id="IPR036397">
    <property type="entry name" value="RNaseH_sf"/>
</dbReference>
<evidence type="ECO:0000256" key="4">
    <source>
        <dbReference type="ARBA" id="ARBA00022723"/>
    </source>
</evidence>
<keyword evidence="16" id="KW-0067">ATP-binding</keyword>
<dbReference type="PRINTS" id="PR00696">
    <property type="entry name" value="RSOLVASERUVC"/>
</dbReference>
<feature type="compositionally biased region" description="Polar residues" evidence="15">
    <location>
        <begin position="172"/>
        <end position="181"/>
    </location>
</feature>